<evidence type="ECO:0000313" key="4">
    <source>
        <dbReference type="RefSeq" id="XP_034248737.1"/>
    </source>
</evidence>
<proteinExistence type="predicted"/>
<evidence type="ECO:0000256" key="2">
    <source>
        <dbReference type="SAM" id="SignalP"/>
    </source>
</evidence>
<dbReference type="InterPro" id="IPR052876">
    <property type="entry name" value="Insect_Hormone_Regulators"/>
</dbReference>
<feature type="signal peptide" evidence="2">
    <location>
        <begin position="1"/>
        <end position="19"/>
    </location>
</feature>
<dbReference type="InParanoid" id="A0A6P8ZTX6"/>
<dbReference type="GO" id="GO:0005102">
    <property type="term" value="F:signaling receptor binding"/>
    <property type="evidence" value="ECO:0007669"/>
    <property type="project" value="TreeGrafter"/>
</dbReference>
<reference evidence="4" key="1">
    <citation type="submission" date="2025-08" db="UniProtKB">
        <authorList>
            <consortium name="RefSeq"/>
        </authorList>
    </citation>
    <scope>IDENTIFICATION</scope>
    <source>
        <tissue evidence="4">Total insect</tissue>
    </source>
</reference>
<evidence type="ECO:0000313" key="3">
    <source>
        <dbReference type="Proteomes" id="UP000515158"/>
    </source>
</evidence>
<dbReference type="Gene3D" id="2.10.90.10">
    <property type="entry name" value="Cystine-knot cytokines"/>
    <property type="match status" value="1"/>
</dbReference>
<dbReference type="OrthoDB" id="5950649at2759"/>
<name>A0A6P8ZTX6_THRPL</name>
<organism evidence="4">
    <name type="scientific">Thrips palmi</name>
    <name type="common">Melon thrips</name>
    <dbReference type="NCBI Taxonomy" id="161013"/>
    <lineage>
        <taxon>Eukaryota</taxon>
        <taxon>Metazoa</taxon>
        <taxon>Ecdysozoa</taxon>
        <taxon>Arthropoda</taxon>
        <taxon>Hexapoda</taxon>
        <taxon>Insecta</taxon>
        <taxon>Pterygota</taxon>
        <taxon>Neoptera</taxon>
        <taxon>Paraneoptera</taxon>
        <taxon>Thysanoptera</taxon>
        <taxon>Terebrantia</taxon>
        <taxon>Thripoidea</taxon>
        <taxon>Thripidae</taxon>
        <taxon>Thrips</taxon>
    </lineage>
</organism>
<dbReference type="AlphaFoldDB" id="A0A6P8ZTX6"/>
<dbReference type="RefSeq" id="XP_034248737.1">
    <property type="nucleotide sequence ID" value="XM_034392846.1"/>
</dbReference>
<dbReference type="Proteomes" id="UP000515158">
    <property type="component" value="Unplaced"/>
</dbReference>
<feature type="region of interest" description="Disordered" evidence="1">
    <location>
        <begin position="64"/>
        <end position="83"/>
    </location>
</feature>
<dbReference type="SUPFAM" id="SSF57501">
    <property type="entry name" value="Cystine-knot cytokines"/>
    <property type="match status" value="1"/>
</dbReference>
<sequence length="266" mass="29057">MASLRIVIDTLVLLQVLGPAYNPAYMAFSLEDPRGGYGAFQSRGRGPGMDDGGAGDFEQHSSRVLKESPWTRDAPGPANPFSVDEDFHEVLSNDPAWQVRYDMPTVTLSGDAESYGGGVNYRTSAGRRVRQHDPEQLDDGGTADALADGSGRAGRAVWGGMSLAALSKDMQWHCESPLRWLDLGPDYFPRFLRSADCGHHTCTGSGFVCRPRSFSVKVLRRREGVCAPAGDLPLEESTVGLPGELRDLWVWELRAVNFCCVCSVRM</sequence>
<accession>A0A6P8ZTX6</accession>
<dbReference type="KEGG" id="tpal:117649784"/>
<evidence type="ECO:0000256" key="1">
    <source>
        <dbReference type="SAM" id="MobiDB-lite"/>
    </source>
</evidence>
<keyword evidence="3" id="KW-1185">Reference proteome</keyword>
<feature type="chain" id="PRO_5028474945" evidence="2">
    <location>
        <begin position="20"/>
        <end position="266"/>
    </location>
</feature>
<dbReference type="PANTHER" id="PTHR39940">
    <property type="entry name" value="PROTHORACICOTROPIC HORMONE, ISOFORM F"/>
    <property type="match status" value="1"/>
</dbReference>
<dbReference type="GeneID" id="117649784"/>
<gene>
    <name evidence="4" type="primary">LOC117649784</name>
</gene>
<dbReference type="InterPro" id="IPR029034">
    <property type="entry name" value="Cystine-knot_cytokine"/>
</dbReference>
<dbReference type="PANTHER" id="PTHR39940:SF4">
    <property type="entry name" value="PROTEIN TRUNK"/>
    <property type="match status" value="1"/>
</dbReference>
<keyword evidence="2" id="KW-0732">Signal</keyword>
<protein>
    <submittedName>
        <fullName evidence="4">Uncharacterized protein LOC117649784 isoform X1</fullName>
    </submittedName>
</protein>